<dbReference type="InterPro" id="IPR002213">
    <property type="entry name" value="UDP_glucos_trans"/>
</dbReference>
<evidence type="ECO:0000313" key="4">
    <source>
        <dbReference type="EMBL" id="SCL59277.1"/>
    </source>
</evidence>
<evidence type="ECO:0000256" key="2">
    <source>
        <dbReference type="ARBA" id="ARBA00022679"/>
    </source>
</evidence>
<dbReference type="Pfam" id="PF00201">
    <property type="entry name" value="UDPGT"/>
    <property type="match status" value="1"/>
</dbReference>
<dbReference type="PANTHER" id="PTHR48043">
    <property type="entry name" value="EG:EG0003.4 PROTEIN-RELATED"/>
    <property type="match status" value="1"/>
</dbReference>
<name>A0A1C6UZ91_9ACTN</name>
<feature type="signal peptide" evidence="3">
    <location>
        <begin position="1"/>
        <end position="28"/>
    </location>
</feature>
<keyword evidence="2 4" id="KW-0808">Transferase</keyword>
<reference evidence="5" key="1">
    <citation type="submission" date="2016-06" db="EMBL/GenBank/DDBJ databases">
        <authorList>
            <person name="Varghese N."/>
            <person name="Submissions Spin"/>
        </authorList>
    </citation>
    <scope>NUCLEOTIDE SEQUENCE [LARGE SCALE GENOMIC DNA]</scope>
    <source>
        <strain evidence="5">DSM 44814</strain>
    </source>
</reference>
<dbReference type="CDD" id="cd03784">
    <property type="entry name" value="GT1_Gtf-like"/>
    <property type="match status" value="1"/>
</dbReference>
<evidence type="ECO:0000313" key="5">
    <source>
        <dbReference type="Proteomes" id="UP000199696"/>
    </source>
</evidence>
<dbReference type="OrthoDB" id="764352at2"/>
<dbReference type="EMBL" id="FMHY01000002">
    <property type="protein sequence ID" value="SCL59277.1"/>
    <property type="molecule type" value="Genomic_DNA"/>
</dbReference>
<organism evidence="4 5">
    <name type="scientific">Micromonospora eburnea</name>
    <dbReference type="NCBI Taxonomy" id="227316"/>
    <lineage>
        <taxon>Bacteria</taxon>
        <taxon>Bacillati</taxon>
        <taxon>Actinomycetota</taxon>
        <taxon>Actinomycetes</taxon>
        <taxon>Micromonosporales</taxon>
        <taxon>Micromonosporaceae</taxon>
        <taxon>Micromonospora</taxon>
    </lineage>
</organism>
<evidence type="ECO:0000256" key="1">
    <source>
        <dbReference type="ARBA" id="ARBA00022676"/>
    </source>
</evidence>
<dbReference type="Gene3D" id="3.40.50.2000">
    <property type="entry name" value="Glycogen Phosphorylase B"/>
    <property type="match status" value="2"/>
</dbReference>
<evidence type="ECO:0000256" key="3">
    <source>
        <dbReference type="SAM" id="SignalP"/>
    </source>
</evidence>
<dbReference type="RefSeq" id="WP_091120513.1">
    <property type="nucleotide sequence ID" value="NZ_FMHY01000002.1"/>
</dbReference>
<keyword evidence="3" id="KW-0732">Signal</keyword>
<keyword evidence="5" id="KW-1185">Reference proteome</keyword>
<dbReference type="GO" id="GO:0008194">
    <property type="term" value="F:UDP-glycosyltransferase activity"/>
    <property type="evidence" value="ECO:0007669"/>
    <property type="project" value="InterPro"/>
</dbReference>
<keyword evidence="1" id="KW-0328">Glycosyltransferase</keyword>
<gene>
    <name evidence="4" type="ORF">GA0070604_4019</name>
</gene>
<proteinExistence type="predicted"/>
<dbReference type="Proteomes" id="UP000199696">
    <property type="component" value="Unassembled WGS sequence"/>
</dbReference>
<dbReference type="InterPro" id="IPR050271">
    <property type="entry name" value="UDP-glycosyltransferase"/>
</dbReference>
<feature type="chain" id="PRO_5039010623" evidence="3">
    <location>
        <begin position="29"/>
        <end position="461"/>
    </location>
</feature>
<accession>A0A1C6UZ91</accession>
<dbReference type="PANTHER" id="PTHR48043:SF145">
    <property type="entry name" value="FI06409P-RELATED"/>
    <property type="match status" value="1"/>
</dbReference>
<sequence length="461" mass="49895">MPTHPHPGRILFAALPSAGLINPLLAVAAELAERGVDDLWFASTDDRRDDVAALPGTGPVRFVSFGRYKPELDPTKWDDAVLRSMAGPSRLRSFAAFITRNIDHGYADQQYRRALAVLDQVRPALAVIDLCTPWAIDAAMTRRIPYVLTVPVPVSGVYSERLPWSYPTPFSGLPAAMTTTQRIANVLFRIGTRGVLLRPGTLLPMVAAARRRKAAGVRNPAALPSRYADAAAAVLVTSIFGLEVPFPVDDRVRMVGPIVRSEEDGIPAGSELGAWLAAHPSVVYVGLGTIARVSQRQVAGVLELAARLGPEHHVLWKLPRDQQRLLPAELPPNLRVESWVPSQLGVLAHPSVRVFVNHGGGNAVHEALAFGKPQVVMPFWMDCHDLAARVTEAGAGRTVPYAAQDLGDRLTDAVTTVLREDRYARRAEFWAGELRAAGGVRAAADVVLAERDRGRNAQSVG</sequence>
<dbReference type="AlphaFoldDB" id="A0A1C6UZ91"/>
<protein>
    <submittedName>
        <fullName evidence="4">Polyene glycosyltransferase</fullName>
    </submittedName>
</protein>
<dbReference type="SUPFAM" id="SSF53756">
    <property type="entry name" value="UDP-Glycosyltransferase/glycogen phosphorylase"/>
    <property type="match status" value="1"/>
</dbReference>
<dbReference type="STRING" id="227316.GA0070604_4019"/>